<feature type="region of interest" description="Disordered" evidence="1">
    <location>
        <begin position="74"/>
        <end position="112"/>
    </location>
</feature>
<keyword evidence="3" id="KW-1185">Reference proteome</keyword>
<proteinExistence type="predicted"/>
<dbReference type="Proteomes" id="UP000015105">
    <property type="component" value="Chromosome 5D"/>
</dbReference>
<organism evidence="2 3">
    <name type="scientific">Aegilops tauschii subsp. strangulata</name>
    <name type="common">Goatgrass</name>
    <dbReference type="NCBI Taxonomy" id="200361"/>
    <lineage>
        <taxon>Eukaryota</taxon>
        <taxon>Viridiplantae</taxon>
        <taxon>Streptophyta</taxon>
        <taxon>Embryophyta</taxon>
        <taxon>Tracheophyta</taxon>
        <taxon>Spermatophyta</taxon>
        <taxon>Magnoliopsida</taxon>
        <taxon>Liliopsida</taxon>
        <taxon>Poales</taxon>
        <taxon>Poaceae</taxon>
        <taxon>BOP clade</taxon>
        <taxon>Pooideae</taxon>
        <taxon>Triticodae</taxon>
        <taxon>Triticeae</taxon>
        <taxon>Triticinae</taxon>
        <taxon>Aegilops</taxon>
    </lineage>
</organism>
<sequence>SAVRAFRDTAWFGWLRSAAQPTHASARCAWLRVSARPTHYSILRAIDQQTDQQRGVEVLSLPAPLLSRRCRFRETSAGVEGKPGTCGAGTGSRPSSRSSSKKRASSRRNLKS</sequence>
<dbReference type="EnsemblPlants" id="AET5Gv20882900.2">
    <property type="protein sequence ID" value="AET5Gv20882900.2"/>
    <property type="gene ID" value="AET5Gv20882900"/>
</dbReference>
<reference evidence="2" key="4">
    <citation type="submission" date="2019-03" db="UniProtKB">
        <authorList>
            <consortium name="EnsemblPlants"/>
        </authorList>
    </citation>
    <scope>IDENTIFICATION</scope>
</reference>
<accession>A0A453LRG8</accession>
<protein>
    <submittedName>
        <fullName evidence="2">Uncharacterized protein</fullName>
    </submittedName>
</protein>
<reference evidence="3" key="2">
    <citation type="journal article" date="2017" name="Nat. Plants">
        <title>The Aegilops tauschii genome reveals multiple impacts of transposons.</title>
        <authorList>
            <person name="Zhao G."/>
            <person name="Zou C."/>
            <person name="Li K."/>
            <person name="Wang K."/>
            <person name="Li T."/>
            <person name="Gao L."/>
            <person name="Zhang X."/>
            <person name="Wang H."/>
            <person name="Yang Z."/>
            <person name="Liu X."/>
            <person name="Jiang W."/>
            <person name="Mao L."/>
            <person name="Kong X."/>
            <person name="Jiao Y."/>
            <person name="Jia J."/>
        </authorList>
    </citation>
    <scope>NUCLEOTIDE SEQUENCE [LARGE SCALE GENOMIC DNA]</scope>
    <source>
        <strain evidence="3">cv. AL8/78</strain>
    </source>
</reference>
<evidence type="ECO:0000256" key="1">
    <source>
        <dbReference type="SAM" id="MobiDB-lite"/>
    </source>
</evidence>
<evidence type="ECO:0000313" key="3">
    <source>
        <dbReference type="Proteomes" id="UP000015105"/>
    </source>
</evidence>
<reference evidence="2" key="3">
    <citation type="journal article" date="2017" name="Nature">
        <title>Genome sequence of the progenitor of the wheat D genome Aegilops tauschii.</title>
        <authorList>
            <person name="Luo M.C."/>
            <person name="Gu Y.Q."/>
            <person name="Puiu D."/>
            <person name="Wang H."/>
            <person name="Twardziok S.O."/>
            <person name="Deal K.R."/>
            <person name="Huo N."/>
            <person name="Zhu T."/>
            <person name="Wang L."/>
            <person name="Wang Y."/>
            <person name="McGuire P.E."/>
            <person name="Liu S."/>
            <person name="Long H."/>
            <person name="Ramasamy R.K."/>
            <person name="Rodriguez J.C."/>
            <person name="Van S.L."/>
            <person name="Yuan L."/>
            <person name="Wang Z."/>
            <person name="Xia Z."/>
            <person name="Xiao L."/>
            <person name="Anderson O.D."/>
            <person name="Ouyang S."/>
            <person name="Liang Y."/>
            <person name="Zimin A.V."/>
            <person name="Pertea G."/>
            <person name="Qi P."/>
            <person name="Bennetzen J.L."/>
            <person name="Dai X."/>
            <person name="Dawson M.W."/>
            <person name="Muller H.G."/>
            <person name="Kugler K."/>
            <person name="Rivarola-Duarte L."/>
            <person name="Spannagl M."/>
            <person name="Mayer K.F.X."/>
            <person name="Lu F.H."/>
            <person name="Bevan M.W."/>
            <person name="Leroy P."/>
            <person name="Li P."/>
            <person name="You F.M."/>
            <person name="Sun Q."/>
            <person name="Liu Z."/>
            <person name="Lyons E."/>
            <person name="Wicker T."/>
            <person name="Salzberg S.L."/>
            <person name="Devos K.M."/>
            <person name="Dvorak J."/>
        </authorList>
    </citation>
    <scope>NUCLEOTIDE SEQUENCE [LARGE SCALE GENOMIC DNA]</scope>
    <source>
        <strain evidence="2">cv. AL8/78</strain>
    </source>
</reference>
<feature type="compositionally biased region" description="Basic residues" evidence="1">
    <location>
        <begin position="99"/>
        <end position="112"/>
    </location>
</feature>
<name>A0A453LRG8_AEGTS</name>
<reference evidence="2" key="5">
    <citation type="journal article" date="2021" name="G3 (Bethesda)">
        <title>Aegilops tauschii genome assembly Aet v5.0 features greater sequence contiguity and improved annotation.</title>
        <authorList>
            <person name="Wang L."/>
            <person name="Zhu T."/>
            <person name="Rodriguez J.C."/>
            <person name="Deal K.R."/>
            <person name="Dubcovsky J."/>
            <person name="McGuire P.E."/>
            <person name="Lux T."/>
            <person name="Spannagl M."/>
            <person name="Mayer K.F.X."/>
            <person name="Baldrich P."/>
            <person name="Meyers B.C."/>
            <person name="Huo N."/>
            <person name="Gu Y.Q."/>
            <person name="Zhou H."/>
            <person name="Devos K.M."/>
            <person name="Bennetzen J.L."/>
            <person name="Unver T."/>
            <person name="Budak H."/>
            <person name="Gulick P.J."/>
            <person name="Galiba G."/>
            <person name="Kalapos B."/>
            <person name="Nelson D.R."/>
            <person name="Li P."/>
            <person name="You F.M."/>
            <person name="Luo M.C."/>
            <person name="Dvorak J."/>
        </authorList>
    </citation>
    <scope>NUCLEOTIDE SEQUENCE [LARGE SCALE GENOMIC DNA]</scope>
    <source>
        <strain evidence="2">cv. AL8/78</strain>
    </source>
</reference>
<dbReference type="Gramene" id="AET5Gv20882900.2">
    <property type="protein sequence ID" value="AET5Gv20882900.2"/>
    <property type="gene ID" value="AET5Gv20882900"/>
</dbReference>
<reference evidence="3" key="1">
    <citation type="journal article" date="2014" name="Science">
        <title>Ancient hybridizations among the ancestral genomes of bread wheat.</title>
        <authorList>
            <consortium name="International Wheat Genome Sequencing Consortium,"/>
            <person name="Marcussen T."/>
            <person name="Sandve S.R."/>
            <person name="Heier L."/>
            <person name="Spannagl M."/>
            <person name="Pfeifer M."/>
            <person name="Jakobsen K.S."/>
            <person name="Wulff B.B."/>
            <person name="Steuernagel B."/>
            <person name="Mayer K.F."/>
            <person name="Olsen O.A."/>
        </authorList>
    </citation>
    <scope>NUCLEOTIDE SEQUENCE [LARGE SCALE GENOMIC DNA]</scope>
    <source>
        <strain evidence="3">cv. AL8/78</strain>
    </source>
</reference>
<dbReference type="AlphaFoldDB" id="A0A453LRG8"/>
<evidence type="ECO:0000313" key="2">
    <source>
        <dbReference type="EnsemblPlants" id="AET5Gv20882900.2"/>
    </source>
</evidence>